<evidence type="ECO:0000313" key="5">
    <source>
        <dbReference type="EMBL" id="QJR36488.1"/>
    </source>
</evidence>
<evidence type="ECO:0000313" key="6">
    <source>
        <dbReference type="Proteomes" id="UP000500938"/>
    </source>
</evidence>
<dbReference type="RefSeq" id="WP_171225920.1">
    <property type="nucleotide sequence ID" value="NZ_CP053085.1"/>
</dbReference>
<dbReference type="Pfam" id="PF00005">
    <property type="entry name" value="ABC_tran"/>
    <property type="match status" value="1"/>
</dbReference>
<evidence type="ECO:0000259" key="4">
    <source>
        <dbReference type="PROSITE" id="PS50893"/>
    </source>
</evidence>
<proteinExistence type="predicted"/>
<sequence>MIDVIEYTKLYGDTVAVQSLSFRVAPGDVLGLVGPNGAGKTTTLRALAGILQPTSGSIRIADIDLQTDPVAAKSRLAFIPDEPQLFDYLTVTEHLQFVARLYGVRDAAPRIPVLLEELELTAKKDALPTELSRGMKQKLAIACGLLHQPSALLLDEPLTGLDPVGIRRMKETIAARAREGAAVILSSHLLHLVEELCTRLLVIRKGQAVALGTIAEIVESRPDLAGRSLEEMFISLTGDDTVS</sequence>
<name>A0A6M4IR65_9BACT</name>
<evidence type="ECO:0000256" key="1">
    <source>
        <dbReference type="ARBA" id="ARBA00022448"/>
    </source>
</evidence>
<dbReference type="GO" id="GO:0016887">
    <property type="term" value="F:ATP hydrolysis activity"/>
    <property type="evidence" value="ECO:0007669"/>
    <property type="project" value="InterPro"/>
</dbReference>
<keyword evidence="1" id="KW-0813">Transport</keyword>
<keyword evidence="2" id="KW-0547">Nucleotide-binding</keyword>
<feature type="domain" description="ABC transporter" evidence="4">
    <location>
        <begin position="2"/>
        <end position="230"/>
    </location>
</feature>
<dbReference type="GO" id="GO:0005524">
    <property type="term" value="F:ATP binding"/>
    <property type="evidence" value="ECO:0007669"/>
    <property type="project" value="UniProtKB-KW"/>
</dbReference>
<dbReference type="InterPro" id="IPR003439">
    <property type="entry name" value="ABC_transporter-like_ATP-bd"/>
</dbReference>
<dbReference type="Proteomes" id="UP000500938">
    <property type="component" value="Chromosome"/>
</dbReference>
<dbReference type="InterPro" id="IPR051782">
    <property type="entry name" value="ABC_Transporter_VariousFunc"/>
</dbReference>
<dbReference type="SMART" id="SM00382">
    <property type="entry name" value="AAA"/>
    <property type="match status" value="1"/>
</dbReference>
<gene>
    <name evidence="5" type="ORF">HKW67_13725</name>
</gene>
<protein>
    <submittedName>
        <fullName evidence="5">ABC transporter ATP-binding protein</fullName>
    </submittedName>
</protein>
<dbReference type="PANTHER" id="PTHR42939:SF1">
    <property type="entry name" value="ABC TRANSPORTER ATP-BINDING PROTEIN ALBC-RELATED"/>
    <property type="match status" value="1"/>
</dbReference>
<dbReference type="PROSITE" id="PS50893">
    <property type="entry name" value="ABC_TRANSPORTER_2"/>
    <property type="match status" value="1"/>
</dbReference>
<dbReference type="EMBL" id="CP053085">
    <property type="protein sequence ID" value="QJR36488.1"/>
    <property type="molecule type" value="Genomic_DNA"/>
</dbReference>
<evidence type="ECO:0000256" key="2">
    <source>
        <dbReference type="ARBA" id="ARBA00022741"/>
    </source>
</evidence>
<dbReference type="PANTHER" id="PTHR42939">
    <property type="entry name" value="ABC TRANSPORTER ATP-BINDING PROTEIN ALBC-RELATED"/>
    <property type="match status" value="1"/>
</dbReference>
<dbReference type="KEGG" id="ggr:HKW67_13725"/>
<dbReference type="InterPro" id="IPR003593">
    <property type="entry name" value="AAA+_ATPase"/>
</dbReference>
<organism evidence="5 6">
    <name type="scientific">Gemmatimonas groenlandica</name>
    <dbReference type="NCBI Taxonomy" id="2732249"/>
    <lineage>
        <taxon>Bacteria</taxon>
        <taxon>Pseudomonadati</taxon>
        <taxon>Gemmatimonadota</taxon>
        <taxon>Gemmatimonadia</taxon>
        <taxon>Gemmatimonadales</taxon>
        <taxon>Gemmatimonadaceae</taxon>
        <taxon>Gemmatimonas</taxon>
    </lineage>
</organism>
<keyword evidence="6" id="KW-1185">Reference proteome</keyword>
<dbReference type="SUPFAM" id="SSF52540">
    <property type="entry name" value="P-loop containing nucleoside triphosphate hydrolases"/>
    <property type="match status" value="1"/>
</dbReference>
<keyword evidence="3 5" id="KW-0067">ATP-binding</keyword>
<evidence type="ECO:0000256" key="3">
    <source>
        <dbReference type="ARBA" id="ARBA00022840"/>
    </source>
</evidence>
<dbReference type="AlphaFoldDB" id="A0A6M4IR65"/>
<reference evidence="5 6" key="1">
    <citation type="submission" date="2020-05" db="EMBL/GenBank/DDBJ databases">
        <title>Complete genome sequence of Gemmatimonas greenlandica TET16.</title>
        <authorList>
            <person name="Zeng Y."/>
        </authorList>
    </citation>
    <scope>NUCLEOTIDE SEQUENCE [LARGE SCALE GENOMIC DNA]</scope>
    <source>
        <strain evidence="5 6">TET16</strain>
    </source>
</reference>
<dbReference type="CDD" id="cd03230">
    <property type="entry name" value="ABC_DR_subfamily_A"/>
    <property type="match status" value="1"/>
</dbReference>
<dbReference type="InterPro" id="IPR027417">
    <property type="entry name" value="P-loop_NTPase"/>
</dbReference>
<accession>A0A6M4IR65</accession>
<dbReference type="Gene3D" id="3.40.50.300">
    <property type="entry name" value="P-loop containing nucleotide triphosphate hydrolases"/>
    <property type="match status" value="1"/>
</dbReference>